<proteinExistence type="predicted"/>
<organism evidence="1">
    <name type="scientific">mine drainage metagenome</name>
    <dbReference type="NCBI Taxonomy" id="410659"/>
    <lineage>
        <taxon>unclassified sequences</taxon>
        <taxon>metagenomes</taxon>
        <taxon>ecological metagenomes</taxon>
    </lineage>
</organism>
<reference evidence="1" key="1">
    <citation type="submission" date="2016-10" db="EMBL/GenBank/DDBJ databases">
        <title>Sequence of Gallionella enrichment culture.</title>
        <authorList>
            <person name="Poehlein A."/>
            <person name="Muehling M."/>
            <person name="Daniel R."/>
        </authorList>
    </citation>
    <scope>NUCLEOTIDE SEQUENCE</scope>
</reference>
<protein>
    <submittedName>
        <fullName evidence="1">Uncharacterized protein</fullName>
    </submittedName>
</protein>
<name>A0A1J5P3I9_9ZZZZ</name>
<gene>
    <name evidence="1" type="ORF">GALL_527800</name>
</gene>
<dbReference type="AlphaFoldDB" id="A0A1J5P3I9"/>
<comment type="caution">
    <text evidence="1">The sequence shown here is derived from an EMBL/GenBank/DDBJ whole genome shotgun (WGS) entry which is preliminary data.</text>
</comment>
<accession>A0A1J5P3I9</accession>
<dbReference type="EMBL" id="MLJW01007152">
    <property type="protein sequence ID" value="OIQ65658.1"/>
    <property type="molecule type" value="Genomic_DNA"/>
</dbReference>
<sequence length="54" mass="6012">MQRAQMEGGMPDPVCERRPIEMDALASIDLGLPIERQMIGIFGHQNLGDGRFGR</sequence>
<evidence type="ECO:0000313" key="1">
    <source>
        <dbReference type="EMBL" id="OIQ65658.1"/>
    </source>
</evidence>